<evidence type="ECO:0000256" key="1">
    <source>
        <dbReference type="SAM" id="MobiDB-lite"/>
    </source>
</evidence>
<evidence type="ECO:0000313" key="3">
    <source>
        <dbReference type="Proteomes" id="UP000268162"/>
    </source>
</evidence>
<feature type="region of interest" description="Disordered" evidence="1">
    <location>
        <begin position="248"/>
        <end position="272"/>
    </location>
</feature>
<organism evidence="2 3">
    <name type="scientific">Dimargaris cristalligena</name>
    <dbReference type="NCBI Taxonomy" id="215637"/>
    <lineage>
        <taxon>Eukaryota</taxon>
        <taxon>Fungi</taxon>
        <taxon>Fungi incertae sedis</taxon>
        <taxon>Zoopagomycota</taxon>
        <taxon>Kickxellomycotina</taxon>
        <taxon>Dimargaritomycetes</taxon>
        <taxon>Dimargaritales</taxon>
        <taxon>Dimargaritaceae</taxon>
        <taxon>Dimargaris</taxon>
    </lineage>
</organism>
<gene>
    <name evidence="2" type="ORF">BJ085DRAFT_27925</name>
</gene>
<sequence length="317" mass="33920">MAFNVFARLFAQVRPTPAIRKLGQKIKATLNHRQPTAFDEPTGVPTGSKLQSKPKDQPLSSPSASTWSSVSTVSPGSLLELSFAASPAQSFADELALCPEFSDILTPPSSPAHSVARANLDIPECGLRALFPESESSTGIEPTLQLNSSMGGQSVDDVSLYSASSTGECQAIMPSGLAPCTNAPVPGGTSSYAPFEIGDEPFFLPGPAHLTRYTVEVGSFDILHRHLAKQGMFRDPLPLKEPFIDTAVSQPQAPPQSQPQPTELRPTRCANRPRYQRRVTFASFIPVPRGATGALCSDMAEGNIISVKWTPPKHNNI</sequence>
<reference evidence="3" key="1">
    <citation type="journal article" date="2018" name="Nat. Microbiol.">
        <title>Leveraging single-cell genomics to expand the fungal tree of life.</title>
        <authorList>
            <person name="Ahrendt S.R."/>
            <person name="Quandt C.A."/>
            <person name="Ciobanu D."/>
            <person name="Clum A."/>
            <person name="Salamov A."/>
            <person name="Andreopoulos B."/>
            <person name="Cheng J.F."/>
            <person name="Woyke T."/>
            <person name="Pelin A."/>
            <person name="Henrissat B."/>
            <person name="Reynolds N.K."/>
            <person name="Benny G.L."/>
            <person name="Smith M.E."/>
            <person name="James T.Y."/>
            <person name="Grigoriev I.V."/>
        </authorList>
    </citation>
    <scope>NUCLEOTIDE SEQUENCE [LARGE SCALE GENOMIC DNA]</scope>
    <source>
        <strain evidence="3">RSA 468</strain>
    </source>
</reference>
<name>A0A4P9ZNC8_9FUNG</name>
<protein>
    <submittedName>
        <fullName evidence="2">Uncharacterized protein</fullName>
    </submittedName>
</protein>
<proteinExistence type="predicted"/>
<dbReference type="AlphaFoldDB" id="A0A4P9ZNC8"/>
<keyword evidence="3" id="KW-1185">Reference proteome</keyword>
<feature type="region of interest" description="Disordered" evidence="1">
    <location>
        <begin position="30"/>
        <end position="68"/>
    </location>
</feature>
<dbReference type="Proteomes" id="UP000268162">
    <property type="component" value="Unassembled WGS sequence"/>
</dbReference>
<evidence type="ECO:0000313" key="2">
    <source>
        <dbReference type="EMBL" id="RKP34827.1"/>
    </source>
</evidence>
<dbReference type="EMBL" id="ML003054">
    <property type="protein sequence ID" value="RKP34827.1"/>
    <property type="molecule type" value="Genomic_DNA"/>
</dbReference>
<accession>A0A4P9ZNC8</accession>